<dbReference type="InterPro" id="IPR023230">
    <property type="entry name" value="Glyco_hydro_2_CS"/>
</dbReference>
<dbReference type="AlphaFoldDB" id="A0A9J6NXH2"/>
<feature type="domain" description="Glycoside hydrolase family 2 catalytic" evidence="8">
    <location>
        <begin position="278"/>
        <end position="599"/>
    </location>
</feature>
<feature type="domain" description="Glycosyl hydrolases family 2 sugar binding" evidence="9">
    <location>
        <begin position="19"/>
        <end position="183"/>
    </location>
</feature>
<evidence type="ECO:0000259" key="7">
    <source>
        <dbReference type="Pfam" id="PF00703"/>
    </source>
</evidence>
<dbReference type="InterPro" id="IPR006102">
    <property type="entry name" value="Ig-like_GH2"/>
</dbReference>
<dbReference type="InterPro" id="IPR017853">
    <property type="entry name" value="GH"/>
</dbReference>
<feature type="domain" description="Glycoside hydrolase family 2 immunoglobulin-like beta-sandwich" evidence="7">
    <location>
        <begin position="190"/>
        <end position="276"/>
    </location>
</feature>
<dbReference type="InterPro" id="IPR036156">
    <property type="entry name" value="Beta-gal/glucu_dom_sf"/>
</dbReference>
<dbReference type="GO" id="GO:0004566">
    <property type="term" value="F:beta-glucuronidase activity"/>
    <property type="evidence" value="ECO:0007669"/>
    <property type="project" value="UniProtKB-EC"/>
</dbReference>
<dbReference type="SUPFAM" id="SSF49785">
    <property type="entry name" value="Galactose-binding domain-like"/>
    <property type="match status" value="1"/>
</dbReference>
<dbReference type="GO" id="GO:0005975">
    <property type="term" value="P:carbohydrate metabolic process"/>
    <property type="evidence" value="ECO:0007669"/>
    <property type="project" value="InterPro"/>
</dbReference>
<evidence type="ECO:0000313" key="11">
    <source>
        <dbReference type="Proteomes" id="UP001056429"/>
    </source>
</evidence>
<dbReference type="PROSITE" id="PS00719">
    <property type="entry name" value="GLYCOSYL_HYDROL_F2_1"/>
    <property type="match status" value="1"/>
</dbReference>
<name>A0A9J6NXH2_9CLOT</name>
<evidence type="ECO:0000259" key="9">
    <source>
        <dbReference type="Pfam" id="PF02837"/>
    </source>
</evidence>
<dbReference type="GO" id="GO:0019391">
    <property type="term" value="P:glucuronoside catabolic process"/>
    <property type="evidence" value="ECO:0007669"/>
    <property type="project" value="TreeGrafter"/>
</dbReference>
<dbReference type="InterPro" id="IPR006101">
    <property type="entry name" value="Glyco_hydro_2"/>
</dbReference>
<comment type="caution">
    <text evidence="10">The sequence shown here is derived from an EMBL/GenBank/DDBJ whole genome shotgun (WGS) entry which is preliminary data.</text>
</comment>
<dbReference type="FunFam" id="3.20.20.80:FF:000080">
    <property type="entry name" value="Beta-glucuronidase UidA"/>
    <property type="match status" value="1"/>
</dbReference>
<keyword evidence="11" id="KW-1185">Reference proteome</keyword>
<dbReference type="Gene3D" id="3.20.20.80">
    <property type="entry name" value="Glycosidases"/>
    <property type="match status" value="1"/>
</dbReference>
<comment type="similarity">
    <text evidence="1 6">Belongs to the glycosyl hydrolase 2 family.</text>
</comment>
<dbReference type="SUPFAM" id="SSF49303">
    <property type="entry name" value="beta-Galactosidase/glucuronidase domain"/>
    <property type="match status" value="1"/>
</dbReference>
<dbReference type="FunFam" id="2.60.40.10:FF:001198">
    <property type="entry name" value="Beta-glucuronidase UidA"/>
    <property type="match status" value="1"/>
</dbReference>
<dbReference type="Pfam" id="PF02836">
    <property type="entry name" value="Glyco_hydro_2_C"/>
    <property type="match status" value="1"/>
</dbReference>
<evidence type="ECO:0000256" key="2">
    <source>
        <dbReference type="ARBA" id="ARBA00012761"/>
    </source>
</evidence>
<dbReference type="EC" id="3.2.1.31" evidence="2"/>
<dbReference type="Proteomes" id="UP001056429">
    <property type="component" value="Unassembled WGS sequence"/>
</dbReference>
<dbReference type="PANTHER" id="PTHR10066">
    <property type="entry name" value="BETA-GLUCURONIDASE"/>
    <property type="match status" value="1"/>
</dbReference>
<gene>
    <name evidence="10" type="primary">uidA</name>
    <name evidence="10" type="ORF">KDK92_05330</name>
</gene>
<dbReference type="InterPro" id="IPR006104">
    <property type="entry name" value="Glyco_hydro_2_N"/>
</dbReference>
<proteinExistence type="inferred from homology"/>
<dbReference type="RefSeq" id="WP_250858064.1">
    <property type="nucleotide sequence ID" value="NZ_JAGSOJ010000001.1"/>
</dbReference>
<reference evidence="10" key="2">
    <citation type="submission" date="2021-04" db="EMBL/GenBank/DDBJ databases">
        <authorList>
            <person name="Dong X."/>
        </authorList>
    </citation>
    <scope>NUCLEOTIDE SEQUENCE</scope>
    <source>
        <strain evidence="10">ZWT</strain>
    </source>
</reference>
<evidence type="ECO:0000256" key="4">
    <source>
        <dbReference type="ARBA" id="ARBA00022801"/>
    </source>
</evidence>
<dbReference type="Gene3D" id="2.60.40.10">
    <property type="entry name" value="Immunoglobulins"/>
    <property type="match status" value="1"/>
</dbReference>
<evidence type="ECO:0000313" key="10">
    <source>
        <dbReference type="EMBL" id="MCM1989154.1"/>
    </source>
</evidence>
<dbReference type="GO" id="GO:0030246">
    <property type="term" value="F:carbohydrate binding"/>
    <property type="evidence" value="ECO:0007669"/>
    <property type="project" value="TreeGrafter"/>
</dbReference>
<evidence type="ECO:0000256" key="1">
    <source>
        <dbReference type="ARBA" id="ARBA00007401"/>
    </source>
</evidence>
<dbReference type="InterPro" id="IPR006103">
    <property type="entry name" value="Glyco_hydro_2_cat"/>
</dbReference>
<evidence type="ECO:0000256" key="5">
    <source>
        <dbReference type="ARBA" id="ARBA00023295"/>
    </source>
</evidence>
<keyword evidence="5 6" id="KW-0326">Glycosidase</keyword>
<evidence type="ECO:0000256" key="6">
    <source>
        <dbReference type="RuleBase" id="RU361154"/>
    </source>
</evidence>
<keyword evidence="4 6" id="KW-0378">Hydrolase</keyword>
<dbReference type="Pfam" id="PF02837">
    <property type="entry name" value="Glyco_hydro_2_N"/>
    <property type="match status" value="1"/>
</dbReference>
<dbReference type="Gene3D" id="2.60.120.260">
    <property type="entry name" value="Galactose-binding domain-like"/>
    <property type="match status" value="1"/>
</dbReference>
<reference evidence="10" key="1">
    <citation type="journal article" date="2021" name="mSystems">
        <title>Bacteria and Archaea Synergistically Convert Glycine Betaine to Biogenic Methane in the Formosa Cold Seep of the South China Sea.</title>
        <authorList>
            <person name="Li L."/>
            <person name="Zhang W."/>
            <person name="Zhang S."/>
            <person name="Song L."/>
            <person name="Sun Q."/>
            <person name="Zhang H."/>
            <person name="Xiang H."/>
            <person name="Dong X."/>
        </authorList>
    </citation>
    <scope>NUCLEOTIDE SEQUENCE</scope>
    <source>
        <strain evidence="10">ZWT</strain>
    </source>
</reference>
<dbReference type="SUPFAM" id="SSF51445">
    <property type="entry name" value="(Trans)glycosidases"/>
    <property type="match status" value="1"/>
</dbReference>
<evidence type="ECO:0000259" key="8">
    <source>
        <dbReference type="Pfam" id="PF02836"/>
    </source>
</evidence>
<sequence length="606" mass="69274">MKNSFLYPVDTCTRRVVDISGIWKFKVDKNNEGRAKGWKDGLVDTTLMAVPSSYNDIFTDKDIREHVGDVWYETEVFIPVEWKNFNVDIRFGSATHRAVVWVNGIEVVSHEGGYMPFSGRLNDVVKFGEKNKVVVVVNNELDYTTIPCGTIKTYEDGKKILFPFFDFFNYSGLHRQVKLVALPKESVYDITVKTDIKGKDGVIDYEIITTGNSDVIIDILDEDEKVVETGNGKKGSITINDVNLWKPGNAYLYTFNVKIVNGDTVIDDYPLPVGIRTVEVKENRILINGEPFYFKGFGKHEDCEYHGRGYNPVVNLRDFELLNWIGANSVRTAHYPYAEEFMQMADRKGLVVIDETPAVGMFDMLNNFIAAGTGAGKKTGFFDRKEVHTKTIVNHKDAIRELLLRDKNHPCVVMWCLANEPDTSQDASAPYFKQIFEYAKTLDIQNRPMTFTNFLMAPFGKCKVHEYADVILLNRYYGWYMQGGPELPYAKEIFKKELQGWASTGKPIIISEYGADTMSGVHKLPSVMWSEEYQQEYLNAQHEAFDSCDNVVGEQMWNFADFQTTEGIMRVNGNKKGAFTRTRQPKGAAYLLKERWNNIPDYNYKK</sequence>
<dbReference type="NCBIfam" id="NF007538">
    <property type="entry name" value="PRK10150.1"/>
    <property type="match status" value="1"/>
</dbReference>
<dbReference type="InterPro" id="IPR008979">
    <property type="entry name" value="Galactose-bd-like_sf"/>
</dbReference>
<dbReference type="InterPro" id="IPR013783">
    <property type="entry name" value="Ig-like_fold"/>
</dbReference>
<evidence type="ECO:0000256" key="3">
    <source>
        <dbReference type="ARBA" id="ARBA00016205"/>
    </source>
</evidence>
<organism evidence="10 11">
    <name type="scientific">Oceanirhabdus seepicola</name>
    <dbReference type="NCBI Taxonomy" id="2828781"/>
    <lineage>
        <taxon>Bacteria</taxon>
        <taxon>Bacillati</taxon>
        <taxon>Bacillota</taxon>
        <taxon>Clostridia</taxon>
        <taxon>Eubacteriales</taxon>
        <taxon>Clostridiaceae</taxon>
        <taxon>Oceanirhabdus</taxon>
    </lineage>
</organism>
<dbReference type="PRINTS" id="PR00132">
    <property type="entry name" value="GLHYDRLASE2"/>
</dbReference>
<dbReference type="EMBL" id="JAGSOJ010000001">
    <property type="protein sequence ID" value="MCM1989154.1"/>
    <property type="molecule type" value="Genomic_DNA"/>
</dbReference>
<protein>
    <recommendedName>
        <fullName evidence="3">Beta-glucuronidase</fullName>
        <ecNumber evidence="2">3.2.1.31</ecNumber>
    </recommendedName>
</protein>
<dbReference type="Pfam" id="PF00703">
    <property type="entry name" value="Glyco_hydro_2"/>
    <property type="match status" value="1"/>
</dbReference>
<dbReference type="PANTHER" id="PTHR10066:SF67">
    <property type="entry name" value="BETA-GLUCURONIDASE"/>
    <property type="match status" value="1"/>
</dbReference>
<accession>A0A9J6NXH2</accession>